<evidence type="ECO:0000313" key="12">
    <source>
        <dbReference type="Proteomes" id="UP000275069"/>
    </source>
</evidence>
<evidence type="ECO:0000256" key="3">
    <source>
        <dbReference type="ARBA" id="ARBA00022723"/>
    </source>
</evidence>
<dbReference type="GO" id="GO:0004252">
    <property type="term" value="F:serine-type endopeptidase activity"/>
    <property type="evidence" value="ECO:0007669"/>
    <property type="project" value="InterPro"/>
</dbReference>
<dbReference type="GO" id="GO:0006508">
    <property type="term" value="P:proteolysis"/>
    <property type="evidence" value="ECO:0007669"/>
    <property type="project" value="UniProtKB-KW"/>
</dbReference>
<keyword evidence="6" id="KW-0106">Calcium</keyword>
<evidence type="ECO:0000313" key="11">
    <source>
        <dbReference type="EMBL" id="AYG02229.1"/>
    </source>
</evidence>
<evidence type="ECO:0000256" key="6">
    <source>
        <dbReference type="ARBA" id="ARBA00022837"/>
    </source>
</evidence>
<reference evidence="11 12" key="1">
    <citation type="submission" date="2018-09" db="EMBL/GenBank/DDBJ databases">
        <title>Genome sequencing of strain 2DFW10M-5.</title>
        <authorList>
            <person name="Heo J."/>
            <person name="Kim S.-J."/>
            <person name="Kwon S.-W."/>
        </authorList>
    </citation>
    <scope>NUCLEOTIDE SEQUENCE [LARGE SCALE GENOMIC DNA]</scope>
    <source>
        <strain evidence="11 12">2DFW10M-5</strain>
    </source>
</reference>
<keyword evidence="7" id="KW-0865">Zymogen</keyword>
<evidence type="ECO:0000259" key="10">
    <source>
        <dbReference type="PROSITE" id="PS51695"/>
    </source>
</evidence>
<keyword evidence="5" id="KW-0720">Serine protease</keyword>
<name>A0A387BM03_9MICO</name>
<keyword evidence="12" id="KW-1185">Reference proteome</keyword>
<evidence type="ECO:0000256" key="1">
    <source>
        <dbReference type="ARBA" id="ARBA00001913"/>
    </source>
</evidence>
<dbReference type="OrthoDB" id="3480681at2"/>
<dbReference type="InterPro" id="IPR036852">
    <property type="entry name" value="Peptidase_S8/S53_dom_sf"/>
</dbReference>
<feature type="region of interest" description="Disordered" evidence="8">
    <location>
        <begin position="186"/>
        <end position="212"/>
    </location>
</feature>
<dbReference type="SUPFAM" id="SSF52743">
    <property type="entry name" value="Subtilisin-like"/>
    <property type="match status" value="1"/>
</dbReference>
<evidence type="ECO:0000256" key="4">
    <source>
        <dbReference type="ARBA" id="ARBA00022801"/>
    </source>
</evidence>
<evidence type="ECO:0000256" key="9">
    <source>
        <dbReference type="SAM" id="SignalP"/>
    </source>
</evidence>
<dbReference type="GO" id="GO:0008240">
    <property type="term" value="F:tripeptidyl-peptidase activity"/>
    <property type="evidence" value="ECO:0007669"/>
    <property type="project" value="TreeGrafter"/>
</dbReference>
<dbReference type="InterPro" id="IPR000209">
    <property type="entry name" value="Peptidase_S8/S53_dom"/>
</dbReference>
<evidence type="ECO:0000256" key="8">
    <source>
        <dbReference type="SAM" id="MobiDB-lite"/>
    </source>
</evidence>
<dbReference type="KEGG" id="gry:D7I44_00900"/>
<dbReference type="Pfam" id="PF09286">
    <property type="entry name" value="Pro-kuma_activ"/>
    <property type="match status" value="1"/>
</dbReference>
<accession>A0A387BM03</accession>
<keyword evidence="2" id="KW-0645">Protease</keyword>
<evidence type="ECO:0000256" key="7">
    <source>
        <dbReference type="ARBA" id="ARBA00023145"/>
    </source>
</evidence>
<evidence type="ECO:0000256" key="2">
    <source>
        <dbReference type="ARBA" id="ARBA00022670"/>
    </source>
</evidence>
<feature type="chain" id="PRO_5017359521" description="Peptidase S53 domain-containing protein" evidence="9">
    <location>
        <begin position="32"/>
        <end position="647"/>
    </location>
</feature>
<dbReference type="InterPro" id="IPR030400">
    <property type="entry name" value="Sedolisin_dom"/>
</dbReference>
<evidence type="ECO:0000256" key="5">
    <source>
        <dbReference type="ARBA" id="ARBA00022825"/>
    </source>
</evidence>
<dbReference type="AlphaFoldDB" id="A0A387BM03"/>
<dbReference type="InterPro" id="IPR050819">
    <property type="entry name" value="Tripeptidyl-peptidase_I"/>
</dbReference>
<dbReference type="InterPro" id="IPR023828">
    <property type="entry name" value="Peptidase_S8_Ser-AS"/>
</dbReference>
<sequence>MRSRRSRTVVVAISAGAVLLSTLVGTAAANAADGGRHSLGGAPSWATPGHRQGSVPGGRRIPFRVVVGNSHQPSIDALIKDITDPHSRDYGRYLTPAQYDAKYAPSSADVQSVESFLSSQGIQVTSVAQGNKWVDASGTAAQIGKAFDTSLATYSHNGKQQYAPTGDLSVPASVAGVVAGVTGLAQGDNARTPGTVTPEPTPSGVAAAPAADKPPASQCSDYWGEYQQTLPQAFGQTRFNTYLCGETPDQLRKLYGTTSSIARGDTGRGVTVAILDAYANPTMLSDANQTATAVGDKPFAAGQYSEHIMGPFGLQDECAGEAGWNGEEALDVEAVHGMAPDAKVLYVGATDCDTGLDDAANWVVETHAASIVSNSYSWGSEPTDAEDQAEIQLEHAIWEQAAAEGIGFYFSTGDDGDTVIDGQSPQPEYMASDPYVTGVGGTSEIIGKNDQLVARTGWETLFDRVDYTGATPAYQDGPVPGDYFYGGAGGGTSQLFPQPWYQVSKVPNSLSQARGATKMRTVPDVAADADPYTGMYYGVTTDGAFTLSAIGGTSLSTPLFAGIQALAQQNRPFAIGFANPLLYEVAGQGLTDVTPHPGIHFASTAGSYLGTFDAGDTQKTTYGYDDETGLGVPNGAFIAAEAVGGRR</sequence>
<feature type="signal peptide" evidence="9">
    <location>
        <begin position="1"/>
        <end position="31"/>
    </location>
</feature>
<dbReference type="PANTHER" id="PTHR14218:SF15">
    <property type="entry name" value="TRIPEPTIDYL-PEPTIDASE 1"/>
    <property type="match status" value="1"/>
</dbReference>
<comment type="cofactor">
    <cofactor evidence="1">
        <name>Ca(2+)</name>
        <dbReference type="ChEBI" id="CHEBI:29108"/>
    </cofactor>
</comment>
<keyword evidence="3" id="KW-0479">Metal-binding</keyword>
<dbReference type="Pfam" id="PF00082">
    <property type="entry name" value="Peptidase_S8"/>
    <property type="match status" value="1"/>
</dbReference>
<dbReference type="InterPro" id="IPR015366">
    <property type="entry name" value="S53_propep"/>
</dbReference>
<feature type="compositionally biased region" description="Low complexity" evidence="8">
    <location>
        <begin position="202"/>
        <end position="212"/>
    </location>
</feature>
<dbReference type="PANTHER" id="PTHR14218">
    <property type="entry name" value="PROTEASE S8 TRIPEPTIDYL PEPTIDASE I CLN2"/>
    <property type="match status" value="1"/>
</dbReference>
<dbReference type="SMART" id="SM00944">
    <property type="entry name" value="Pro-kuma_activ"/>
    <property type="match status" value="1"/>
</dbReference>
<dbReference type="EMBL" id="CP032624">
    <property type="protein sequence ID" value="AYG02229.1"/>
    <property type="molecule type" value="Genomic_DNA"/>
</dbReference>
<feature type="domain" description="Peptidase S53" evidence="10">
    <location>
        <begin position="245"/>
        <end position="645"/>
    </location>
</feature>
<dbReference type="CDD" id="cd04056">
    <property type="entry name" value="Peptidases_S53"/>
    <property type="match status" value="1"/>
</dbReference>
<dbReference type="GO" id="GO:0046872">
    <property type="term" value="F:metal ion binding"/>
    <property type="evidence" value="ECO:0007669"/>
    <property type="project" value="UniProtKB-KW"/>
</dbReference>
<keyword evidence="4" id="KW-0378">Hydrolase</keyword>
<dbReference type="Gene3D" id="3.40.50.200">
    <property type="entry name" value="Peptidase S8/S53 domain"/>
    <property type="match status" value="1"/>
</dbReference>
<dbReference type="SUPFAM" id="SSF54897">
    <property type="entry name" value="Protease propeptides/inhibitors"/>
    <property type="match status" value="1"/>
</dbReference>
<proteinExistence type="predicted"/>
<protein>
    <recommendedName>
        <fullName evidence="10">Peptidase S53 domain-containing protein</fullName>
    </recommendedName>
</protein>
<dbReference type="PROSITE" id="PS00138">
    <property type="entry name" value="SUBTILASE_SER"/>
    <property type="match status" value="1"/>
</dbReference>
<gene>
    <name evidence="11" type="ORF">D7I44_00900</name>
</gene>
<dbReference type="PROSITE" id="PS51695">
    <property type="entry name" value="SEDOLISIN"/>
    <property type="match status" value="1"/>
</dbReference>
<organism evidence="11 12">
    <name type="scientific">Gryllotalpicola protaetiae</name>
    <dbReference type="NCBI Taxonomy" id="2419771"/>
    <lineage>
        <taxon>Bacteria</taxon>
        <taxon>Bacillati</taxon>
        <taxon>Actinomycetota</taxon>
        <taxon>Actinomycetes</taxon>
        <taxon>Micrococcales</taxon>
        <taxon>Microbacteriaceae</taxon>
        <taxon>Gryllotalpicola</taxon>
    </lineage>
</organism>
<dbReference type="CDD" id="cd11377">
    <property type="entry name" value="Pro-peptidase_S53"/>
    <property type="match status" value="1"/>
</dbReference>
<dbReference type="Proteomes" id="UP000275069">
    <property type="component" value="Chromosome"/>
</dbReference>
<keyword evidence="9" id="KW-0732">Signal</keyword>